<accession>A0A480AGY1</accession>
<evidence type="ECO:0008006" key="3">
    <source>
        <dbReference type="Google" id="ProtNLM"/>
    </source>
</evidence>
<sequence>MILLSIYYRFILEVGDLNTNIAYLTAKIGQFPPNITFLRKTWTRIPLLFILKTCTDHKNKEIILTTFASYKATASKWITIFDSPFYPDYLDDAKILYEEVQVRFIELVDKAQTSTELLEMIAKEHNPLRNQLLRIFRRYVSPDTSVEMTKKKGNIPNIIINFSDKFRPIEEVKRNLQSRPIPDEILMALLFEYKTKGKKGYDLTESFFLWFNKVFSQNYSIQGPVRAGKDVMLHKVLNKFPYQIPADMLISRLDGTPLVVGFARYDSDRGGSQEDDRTGGNRDKITEILGYAKTYNLPLKVLMLNDGPGLLLGSMWNDYANLEKYGQSRVMVCTLKMLDERLTQGWLDS</sequence>
<reference evidence="2" key="1">
    <citation type="submission" date="2019-02" db="EMBL/GenBank/DDBJ databases">
        <title>Draft genome sequence of Dolichospermum planctonicum NIES-80.</title>
        <authorList>
            <person name="Yamaguchi H."/>
            <person name="Suzuki S."/>
            <person name="Kawachi M."/>
        </authorList>
    </citation>
    <scope>NUCLEOTIDE SEQUENCE [LARGE SCALE GENOMIC DNA]</scope>
    <source>
        <strain evidence="2">NIES-80</strain>
    </source>
</reference>
<protein>
    <recommendedName>
        <fullName evidence="3">BstEII</fullName>
    </recommendedName>
</protein>
<name>A0A480AGY1_9CYAN</name>
<dbReference type="EMBL" id="BJCF01000022">
    <property type="protein sequence ID" value="GCL42528.1"/>
    <property type="molecule type" value="Genomic_DNA"/>
</dbReference>
<evidence type="ECO:0000313" key="1">
    <source>
        <dbReference type="EMBL" id="GCL42528.1"/>
    </source>
</evidence>
<comment type="caution">
    <text evidence="1">The sequence shown here is derived from an EMBL/GenBank/DDBJ whole genome shotgun (WGS) entry which is preliminary data.</text>
</comment>
<dbReference type="AlphaFoldDB" id="A0A480AGY1"/>
<gene>
    <name evidence="1" type="ORF">NIES80_22340</name>
</gene>
<dbReference type="Proteomes" id="UP000299367">
    <property type="component" value="Unassembled WGS sequence"/>
</dbReference>
<proteinExistence type="predicted"/>
<organism evidence="1 2">
    <name type="scientific">Dolichospermum planctonicum</name>
    <dbReference type="NCBI Taxonomy" id="136072"/>
    <lineage>
        <taxon>Bacteria</taxon>
        <taxon>Bacillati</taxon>
        <taxon>Cyanobacteriota</taxon>
        <taxon>Cyanophyceae</taxon>
        <taxon>Nostocales</taxon>
        <taxon>Aphanizomenonaceae</taxon>
        <taxon>Dolichospermum</taxon>
    </lineage>
</organism>
<evidence type="ECO:0000313" key="2">
    <source>
        <dbReference type="Proteomes" id="UP000299367"/>
    </source>
</evidence>